<evidence type="ECO:0000256" key="7">
    <source>
        <dbReference type="SAM" id="MobiDB-lite"/>
    </source>
</evidence>
<dbReference type="Proteomes" id="UP001168363">
    <property type="component" value="Unassembled WGS sequence"/>
</dbReference>
<evidence type="ECO:0000313" key="11">
    <source>
        <dbReference type="Proteomes" id="UP001168363"/>
    </source>
</evidence>
<dbReference type="EMBL" id="JAULSC010000023">
    <property type="protein sequence ID" value="MDO3397639.1"/>
    <property type="molecule type" value="Genomic_DNA"/>
</dbReference>
<evidence type="ECO:0000259" key="9">
    <source>
        <dbReference type="PROSITE" id="PS50006"/>
    </source>
</evidence>
<keyword evidence="4 8" id="KW-0812">Transmembrane</keyword>
<keyword evidence="6 8" id="KW-0472">Membrane</keyword>
<dbReference type="InterPro" id="IPR010432">
    <property type="entry name" value="RDD"/>
</dbReference>
<dbReference type="CDD" id="cd00060">
    <property type="entry name" value="FHA"/>
    <property type="match status" value="1"/>
</dbReference>
<feature type="domain" description="FHA" evidence="9">
    <location>
        <begin position="256"/>
        <end position="311"/>
    </location>
</feature>
<protein>
    <submittedName>
        <fullName evidence="10">RDD family protein</fullName>
    </submittedName>
</protein>
<name>A0ABT8TUK0_9ACTN</name>
<feature type="transmembrane region" description="Helical" evidence="8">
    <location>
        <begin position="59"/>
        <end position="80"/>
    </location>
</feature>
<gene>
    <name evidence="10" type="ORF">QWJ41_18065</name>
</gene>
<dbReference type="RefSeq" id="WP_302709851.1">
    <property type="nucleotide sequence ID" value="NZ_JAULSC010000023.1"/>
</dbReference>
<dbReference type="Pfam" id="PF06271">
    <property type="entry name" value="RDD"/>
    <property type="match status" value="1"/>
</dbReference>
<reference evidence="10" key="1">
    <citation type="submission" date="2023-06" db="EMBL/GenBank/DDBJ databases">
        <title>Genome sequence of Nocardioides sp. SOB44.</title>
        <authorList>
            <person name="Zhang G."/>
        </authorList>
    </citation>
    <scope>NUCLEOTIDE SEQUENCE</scope>
    <source>
        <strain evidence="10">SOB44</strain>
    </source>
</reference>
<feature type="compositionally biased region" description="Pro residues" evidence="7">
    <location>
        <begin position="183"/>
        <end position="201"/>
    </location>
</feature>
<evidence type="ECO:0000256" key="6">
    <source>
        <dbReference type="ARBA" id="ARBA00023136"/>
    </source>
</evidence>
<evidence type="ECO:0000256" key="2">
    <source>
        <dbReference type="ARBA" id="ARBA00022475"/>
    </source>
</evidence>
<dbReference type="PROSITE" id="PS50006">
    <property type="entry name" value="FHA_DOMAIN"/>
    <property type="match status" value="1"/>
</dbReference>
<evidence type="ECO:0000256" key="3">
    <source>
        <dbReference type="ARBA" id="ARBA00022553"/>
    </source>
</evidence>
<comment type="subcellular location">
    <subcellularLocation>
        <location evidence="1">Cell membrane</location>
        <topology evidence="1">Multi-pass membrane protein</topology>
    </subcellularLocation>
</comment>
<sequence>MVAPVAPPVPSAPPLVADLPPADLERRYYAHVVDRGLAWASYAAVAGLAGWLLDGPVAVLLVVLGWVLVVQVGLAVLLGLRGMSPGKALLGLRAVSERTGDPVGVGPALLRGLVVGLSGPPTLLLGAAMLAWTSAVDRARRRRGWHDHLAGTLVVDLRPAPEHVEADEVRPRGIVNLTAMRLVPPPSRPATTPPPSAPPSAAPAAAPGGPPPTARPPGARRRAVPTDAPPASSSPAATGWVVELDSGERISIEGLALLGRAPVARAGDRARHLVPLRSQDMSVSKTHAQLEVAPDGALVVMDRGSTNGSVVVRAGVARELAAGRPVTLLDGDVVRLGDRALRVGRAR</sequence>
<organism evidence="10 11">
    <name type="scientific">Nocardioides cremeus</name>
    <dbReference type="NCBI Taxonomy" id="3058044"/>
    <lineage>
        <taxon>Bacteria</taxon>
        <taxon>Bacillati</taxon>
        <taxon>Actinomycetota</taxon>
        <taxon>Actinomycetes</taxon>
        <taxon>Propionibacteriales</taxon>
        <taxon>Nocardioidaceae</taxon>
        <taxon>Nocardioides</taxon>
    </lineage>
</organism>
<keyword evidence="11" id="KW-1185">Reference proteome</keyword>
<dbReference type="InterPro" id="IPR008984">
    <property type="entry name" value="SMAD_FHA_dom_sf"/>
</dbReference>
<dbReference type="Pfam" id="PF00498">
    <property type="entry name" value="FHA"/>
    <property type="match status" value="1"/>
</dbReference>
<evidence type="ECO:0000256" key="1">
    <source>
        <dbReference type="ARBA" id="ARBA00004651"/>
    </source>
</evidence>
<evidence type="ECO:0000256" key="4">
    <source>
        <dbReference type="ARBA" id="ARBA00022692"/>
    </source>
</evidence>
<dbReference type="PANTHER" id="PTHR36115:SF6">
    <property type="entry name" value="PROLINE-RICH ANTIGEN HOMOLOG"/>
    <property type="match status" value="1"/>
</dbReference>
<evidence type="ECO:0000256" key="8">
    <source>
        <dbReference type="SAM" id="Phobius"/>
    </source>
</evidence>
<evidence type="ECO:0000256" key="5">
    <source>
        <dbReference type="ARBA" id="ARBA00022989"/>
    </source>
</evidence>
<keyword evidence="2" id="KW-1003">Cell membrane</keyword>
<dbReference type="SUPFAM" id="SSF49879">
    <property type="entry name" value="SMAD/FHA domain"/>
    <property type="match status" value="1"/>
</dbReference>
<evidence type="ECO:0000313" key="10">
    <source>
        <dbReference type="EMBL" id="MDO3397639.1"/>
    </source>
</evidence>
<dbReference type="InterPro" id="IPR000253">
    <property type="entry name" value="FHA_dom"/>
</dbReference>
<dbReference type="InterPro" id="IPR051791">
    <property type="entry name" value="Pra-immunoreactive"/>
</dbReference>
<dbReference type="Gene3D" id="2.60.200.20">
    <property type="match status" value="1"/>
</dbReference>
<keyword evidence="5 8" id="KW-1133">Transmembrane helix</keyword>
<proteinExistence type="predicted"/>
<accession>A0ABT8TUK0</accession>
<feature type="transmembrane region" description="Helical" evidence="8">
    <location>
        <begin position="36"/>
        <end position="53"/>
    </location>
</feature>
<dbReference type="PANTHER" id="PTHR36115">
    <property type="entry name" value="PROLINE-RICH ANTIGEN HOMOLOG-RELATED"/>
    <property type="match status" value="1"/>
</dbReference>
<comment type="caution">
    <text evidence="10">The sequence shown here is derived from an EMBL/GenBank/DDBJ whole genome shotgun (WGS) entry which is preliminary data.</text>
</comment>
<keyword evidence="3" id="KW-0597">Phosphoprotein</keyword>
<feature type="region of interest" description="Disordered" evidence="7">
    <location>
        <begin position="182"/>
        <end position="239"/>
    </location>
</feature>